<dbReference type="EMBL" id="FPBA01000004">
    <property type="protein sequence ID" value="SFT58261.1"/>
    <property type="molecule type" value="Genomic_DNA"/>
</dbReference>
<dbReference type="STRING" id="1296565.SAMN05660657_01743"/>
<dbReference type="PANTHER" id="PTHR45947:SF3">
    <property type="entry name" value="SULFOQUINOVOSYL TRANSFERASE SQD2"/>
    <property type="match status" value="1"/>
</dbReference>
<sequence>MKPAVCLFTDSTAPSGVGEHILTLADELQESFTLSLVCPPSPSGSRLLERAHALGVRTAEIHVGRPDSEAELVAFLSDVRVELFHCHAGVMIEGYAGVRAARQAGVPAVVRTEHLAEPSAVFPTDELPDLLHSPYHHPDRRLSDAEVAELVTVLQREYLDVVELVDRVICVSEGVRDSFLEVGVEQAKLRVVRNGIRPSRGGVSAENARGRLHLPPERRIVLSVGRMVELKGHRFILGAVDKVVRSRPEAVFLWVGTGPLETELREGVRMMGLDEWVWFAGERSDVPDLMAAADVFLLASTVEGLPLVVLEAMAAARPVVATRVPGTSEVVIDDVTGRLVERGRLDGTGDTDALAAAILEPLEDRKLASAWGSAGRARVQREFSSERMARQTAEVYVELLR</sequence>
<reference evidence="5" key="1">
    <citation type="submission" date="2016-10" db="EMBL/GenBank/DDBJ databases">
        <authorList>
            <person name="Varghese N."/>
            <person name="Submissions S."/>
        </authorList>
    </citation>
    <scope>NUCLEOTIDE SEQUENCE [LARGE SCALE GENOMIC DNA]</scope>
    <source>
        <strain evidence="5">DSM 46136</strain>
    </source>
</reference>
<dbReference type="AlphaFoldDB" id="A0A1I6Z769"/>
<accession>A0A1I6Z769</accession>
<organism evidence="4 5">
    <name type="scientific">Geodermatophilus amargosae</name>
    <dbReference type="NCBI Taxonomy" id="1296565"/>
    <lineage>
        <taxon>Bacteria</taxon>
        <taxon>Bacillati</taxon>
        <taxon>Actinomycetota</taxon>
        <taxon>Actinomycetes</taxon>
        <taxon>Geodermatophilales</taxon>
        <taxon>Geodermatophilaceae</taxon>
        <taxon>Geodermatophilus</taxon>
    </lineage>
</organism>
<dbReference type="GO" id="GO:0016758">
    <property type="term" value="F:hexosyltransferase activity"/>
    <property type="evidence" value="ECO:0007669"/>
    <property type="project" value="TreeGrafter"/>
</dbReference>
<keyword evidence="1" id="KW-0328">Glycosyltransferase</keyword>
<evidence type="ECO:0000256" key="2">
    <source>
        <dbReference type="ARBA" id="ARBA00022679"/>
    </source>
</evidence>
<evidence type="ECO:0000256" key="1">
    <source>
        <dbReference type="ARBA" id="ARBA00022676"/>
    </source>
</evidence>
<keyword evidence="5" id="KW-1185">Reference proteome</keyword>
<dbReference type="Proteomes" id="UP000199546">
    <property type="component" value="Unassembled WGS sequence"/>
</dbReference>
<dbReference type="Pfam" id="PF13439">
    <property type="entry name" value="Glyco_transf_4"/>
    <property type="match status" value="1"/>
</dbReference>
<dbReference type="PANTHER" id="PTHR45947">
    <property type="entry name" value="SULFOQUINOVOSYL TRANSFERASE SQD2"/>
    <property type="match status" value="1"/>
</dbReference>
<feature type="domain" description="Glycosyltransferase subfamily 4-like N-terminal" evidence="3">
    <location>
        <begin position="15"/>
        <end position="200"/>
    </location>
</feature>
<name>A0A1I6Z769_9ACTN</name>
<dbReference type="SUPFAM" id="SSF53756">
    <property type="entry name" value="UDP-Glycosyltransferase/glycogen phosphorylase"/>
    <property type="match status" value="1"/>
</dbReference>
<keyword evidence="2 4" id="KW-0808">Transferase</keyword>
<dbReference type="Gene3D" id="3.40.50.2000">
    <property type="entry name" value="Glycogen Phosphorylase B"/>
    <property type="match status" value="2"/>
</dbReference>
<dbReference type="Pfam" id="PF13692">
    <property type="entry name" value="Glyco_trans_1_4"/>
    <property type="match status" value="1"/>
</dbReference>
<proteinExistence type="predicted"/>
<dbReference type="RefSeq" id="WP_175551500.1">
    <property type="nucleotide sequence ID" value="NZ_FPBA01000004.1"/>
</dbReference>
<gene>
    <name evidence="4" type="ORF">SAMN05660657_01743</name>
</gene>
<dbReference type="GO" id="GO:1901137">
    <property type="term" value="P:carbohydrate derivative biosynthetic process"/>
    <property type="evidence" value="ECO:0007669"/>
    <property type="project" value="UniProtKB-ARBA"/>
</dbReference>
<dbReference type="InterPro" id="IPR028098">
    <property type="entry name" value="Glyco_trans_4-like_N"/>
</dbReference>
<evidence type="ECO:0000313" key="5">
    <source>
        <dbReference type="Proteomes" id="UP000199546"/>
    </source>
</evidence>
<protein>
    <submittedName>
        <fullName evidence="4">Glycosyltransferase involved in cell wall bisynthesis</fullName>
    </submittedName>
</protein>
<dbReference type="CDD" id="cd03801">
    <property type="entry name" value="GT4_PimA-like"/>
    <property type="match status" value="1"/>
</dbReference>
<evidence type="ECO:0000259" key="3">
    <source>
        <dbReference type="Pfam" id="PF13439"/>
    </source>
</evidence>
<dbReference type="InterPro" id="IPR050194">
    <property type="entry name" value="Glycosyltransferase_grp1"/>
</dbReference>
<evidence type="ECO:0000313" key="4">
    <source>
        <dbReference type="EMBL" id="SFT58261.1"/>
    </source>
</evidence>